<dbReference type="AlphaFoldDB" id="A0AA86VAH9"/>
<evidence type="ECO:0000313" key="2">
    <source>
        <dbReference type="EMBL" id="CAL5995835.1"/>
    </source>
</evidence>
<name>A0AA86VAH9_9EUKA</name>
<dbReference type="Proteomes" id="UP001642409">
    <property type="component" value="Unassembled WGS sequence"/>
</dbReference>
<dbReference type="EMBL" id="CAXDID020000033">
    <property type="protein sequence ID" value="CAL5995835.1"/>
    <property type="molecule type" value="Genomic_DNA"/>
</dbReference>
<dbReference type="EMBL" id="CATOUU010000937">
    <property type="protein sequence ID" value="CAI9961153.1"/>
    <property type="molecule type" value="Genomic_DNA"/>
</dbReference>
<evidence type="ECO:0000313" key="1">
    <source>
        <dbReference type="EMBL" id="CAI9961153.1"/>
    </source>
</evidence>
<organism evidence="1">
    <name type="scientific">Hexamita inflata</name>
    <dbReference type="NCBI Taxonomy" id="28002"/>
    <lineage>
        <taxon>Eukaryota</taxon>
        <taxon>Metamonada</taxon>
        <taxon>Diplomonadida</taxon>
        <taxon>Hexamitidae</taxon>
        <taxon>Hexamitinae</taxon>
        <taxon>Hexamita</taxon>
    </lineage>
</organism>
<comment type="caution">
    <text evidence="1">The sequence shown here is derived from an EMBL/GenBank/DDBJ whole genome shotgun (WGS) entry which is preliminary data.</text>
</comment>
<proteinExistence type="predicted"/>
<evidence type="ECO:0000313" key="3">
    <source>
        <dbReference type="Proteomes" id="UP001642409"/>
    </source>
</evidence>
<reference evidence="2 3" key="2">
    <citation type="submission" date="2024-07" db="EMBL/GenBank/DDBJ databases">
        <authorList>
            <person name="Akdeniz Z."/>
        </authorList>
    </citation>
    <scope>NUCLEOTIDE SEQUENCE [LARGE SCALE GENOMIC DNA]</scope>
</reference>
<gene>
    <name evidence="2" type="ORF">HINF_LOCUS14287</name>
    <name evidence="1" type="ORF">HINF_LOCUS48798</name>
</gene>
<accession>A0AA86VAH9</accession>
<keyword evidence="3" id="KW-1185">Reference proteome</keyword>
<protein>
    <submittedName>
        <fullName evidence="2">Hypothetical_protein</fullName>
    </submittedName>
</protein>
<reference evidence="1" key="1">
    <citation type="submission" date="2023-06" db="EMBL/GenBank/DDBJ databases">
        <authorList>
            <person name="Kurt Z."/>
        </authorList>
    </citation>
    <scope>NUCLEOTIDE SEQUENCE</scope>
</reference>
<sequence length="183" mass="21243">MSIYTAITLTVQHCSFEIGGNILKISFWVVQYLAVPEVVFSYGEFFKQRDTIKEVVNMQNITKQFSRCDPLLKASPIPQSVTEMIKHKYKIIDSIIQRFLRFYAQTSFQYNFSIISNVQKSRQCSNKNRLTQQVMYSHIPFSSSQYPYGELQQVYTVMGGGIAFSCLLCEQLYIKIFCHFQCG</sequence>